<accession>A0AAW1PYT6</accession>
<dbReference type="Proteomes" id="UP001489004">
    <property type="component" value="Unassembled WGS sequence"/>
</dbReference>
<comment type="caution">
    <text evidence="1">The sequence shown here is derived from an EMBL/GenBank/DDBJ whole genome shotgun (WGS) entry which is preliminary data.</text>
</comment>
<evidence type="ECO:0000313" key="2">
    <source>
        <dbReference type="Proteomes" id="UP001489004"/>
    </source>
</evidence>
<keyword evidence="2" id="KW-1185">Reference proteome</keyword>
<evidence type="ECO:0000313" key="1">
    <source>
        <dbReference type="EMBL" id="KAK9814749.1"/>
    </source>
</evidence>
<dbReference type="EMBL" id="JALJOR010000007">
    <property type="protein sequence ID" value="KAK9814749.1"/>
    <property type="molecule type" value="Genomic_DNA"/>
</dbReference>
<gene>
    <name evidence="1" type="ORF">WJX72_010888</name>
</gene>
<name>A0AAW1PYT6_9CHLO</name>
<organism evidence="1 2">
    <name type="scientific">[Myrmecia] bisecta</name>
    <dbReference type="NCBI Taxonomy" id="41462"/>
    <lineage>
        <taxon>Eukaryota</taxon>
        <taxon>Viridiplantae</taxon>
        <taxon>Chlorophyta</taxon>
        <taxon>core chlorophytes</taxon>
        <taxon>Trebouxiophyceae</taxon>
        <taxon>Trebouxiales</taxon>
        <taxon>Trebouxiaceae</taxon>
        <taxon>Myrmecia</taxon>
    </lineage>
</organism>
<protein>
    <submittedName>
        <fullName evidence="1">Uncharacterized protein</fullName>
    </submittedName>
</protein>
<proteinExistence type="predicted"/>
<reference evidence="1 2" key="1">
    <citation type="journal article" date="2024" name="Nat. Commun.">
        <title>Phylogenomics reveals the evolutionary origins of lichenization in chlorophyte algae.</title>
        <authorList>
            <person name="Puginier C."/>
            <person name="Libourel C."/>
            <person name="Otte J."/>
            <person name="Skaloud P."/>
            <person name="Haon M."/>
            <person name="Grisel S."/>
            <person name="Petersen M."/>
            <person name="Berrin J.G."/>
            <person name="Delaux P.M."/>
            <person name="Dal Grande F."/>
            <person name="Keller J."/>
        </authorList>
    </citation>
    <scope>NUCLEOTIDE SEQUENCE [LARGE SCALE GENOMIC DNA]</scope>
    <source>
        <strain evidence="1 2">SAG 2043</strain>
    </source>
</reference>
<dbReference type="AlphaFoldDB" id="A0AAW1PYT6"/>
<sequence length="243" mass="27809">MTESPEENILRLKRESVRNCGRQSPQRRISCRSAFVACKKPGGVKTIFIAEVEEGVVVNPVAWEFENQRSFDQYLDRCMTTGLLDVTEGMRGPPVNRYDKLIEGHLYVEKATDSVLQEFKHAWDLHNPVIRNDLRLLPNIERDAVGFGQHGRAIIAEHKRYTKGKAALEKWCERMRVLRHCIKDHQAVKGRRLGLAVMPEYIDPKARSSVPNFCRKHDKALFRRSGRALQIVQPGGQGIVHFA</sequence>